<dbReference type="InterPro" id="IPR013083">
    <property type="entry name" value="Znf_RING/FYVE/PHD"/>
</dbReference>
<dbReference type="GO" id="GO:0061630">
    <property type="term" value="F:ubiquitin protein ligase activity"/>
    <property type="evidence" value="ECO:0007669"/>
    <property type="project" value="TreeGrafter"/>
</dbReference>
<gene>
    <name evidence="13" type="ORF">V1264_004338</name>
</gene>
<dbReference type="SMART" id="SM00028">
    <property type="entry name" value="TPR"/>
    <property type="match status" value="4"/>
</dbReference>
<dbReference type="SUPFAM" id="SSF88697">
    <property type="entry name" value="PUA domain-like"/>
    <property type="match status" value="1"/>
</dbReference>
<dbReference type="SUPFAM" id="SSF57850">
    <property type="entry name" value="RING/U-box"/>
    <property type="match status" value="2"/>
</dbReference>
<dbReference type="Pfam" id="PF13432">
    <property type="entry name" value="TPR_16"/>
    <property type="match status" value="1"/>
</dbReference>
<evidence type="ECO:0000256" key="3">
    <source>
        <dbReference type="ARBA" id="ARBA00022723"/>
    </source>
</evidence>
<comment type="caution">
    <text evidence="13">The sequence shown here is derived from an EMBL/GenBank/DDBJ whole genome shotgun (WGS) entry which is preliminary data.</text>
</comment>
<feature type="repeat" description="TPR" evidence="9">
    <location>
        <begin position="169"/>
        <end position="202"/>
    </location>
</feature>
<evidence type="ECO:0000256" key="1">
    <source>
        <dbReference type="ARBA" id="ARBA00004496"/>
    </source>
</evidence>
<dbReference type="InterPro" id="IPR046336">
    <property type="entry name" value="Lon_prtase_N_sf"/>
</dbReference>
<feature type="domain" description="Lon N-terminal" evidence="12">
    <location>
        <begin position="557"/>
        <end position="769"/>
    </location>
</feature>
<evidence type="ECO:0000256" key="4">
    <source>
        <dbReference type="ARBA" id="ARBA00022737"/>
    </source>
</evidence>
<feature type="compositionally biased region" description="Polar residues" evidence="10">
    <location>
        <begin position="429"/>
        <end position="444"/>
    </location>
</feature>
<evidence type="ECO:0000256" key="6">
    <source>
        <dbReference type="ARBA" id="ARBA00022803"/>
    </source>
</evidence>
<evidence type="ECO:0000259" key="11">
    <source>
        <dbReference type="PROSITE" id="PS50089"/>
    </source>
</evidence>
<dbReference type="Gene3D" id="1.25.40.10">
    <property type="entry name" value="Tetratricopeptide repeat domain"/>
    <property type="match status" value="2"/>
</dbReference>
<dbReference type="Pfam" id="PF13923">
    <property type="entry name" value="zf-C3HC4_2"/>
    <property type="match status" value="1"/>
</dbReference>
<feature type="domain" description="RING-type" evidence="11">
    <location>
        <begin position="102"/>
        <end position="137"/>
    </location>
</feature>
<evidence type="ECO:0000313" key="13">
    <source>
        <dbReference type="EMBL" id="KAK7097346.1"/>
    </source>
</evidence>
<dbReference type="AlphaFoldDB" id="A0AAN9B176"/>
<dbReference type="Gene3D" id="3.30.40.10">
    <property type="entry name" value="Zinc/RING finger domain, C3HC4 (zinc finger)"/>
    <property type="match status" value="2"/>
</dbReference>
<dbReference type="InterPro" id="IPR027370">
    <property type="entry name" value="Znf-RING_euk"/>
</dbReference>
<feature type="repeat" description="TPR" evidence="9">
    <location>
        <begin position="203"/>
        <end position="236"/>
    </location>
</feature>
<evidence type="ECO:0000256" key="9">
    <source>
        <dbReference type="PROSITE-ProRule" id="PRU00339"/>
    </source>
</evidence>
<dbReference type="PROSITE" id="PS50005">
    <property type="entry name" value="TPR"/>
    <property type="match status" value="2"/>
</dbReference>
<keyword evidence="2" id="KW-0963">Cytoplasm</keyword>
<dbReference type="InterPro" id="IPR015947">
    <property type="entry name" value="PUA-like_sf"/>
</dbReference>
<organism evidence="13 14">
    <name type="scientific">Littorina saxatilis</name>
    <dbReference type="NCBI Taxonomy" id="31220"/>
    <lineage>
        <taxon>Eukaryota</taxon>
        <taxon>Metazoa</taxon>
        <taxon>Spiralia</taxon>
        <taxon>Lophotrochozoa</taxon>
        <taxon>Mollusca</taxon>
        <taxon>Gastropoda</taxon>
        <taxon>Caenogastropoda</taxon>
        <taxon>Littorinimorpha</taxon>
        <taxon>Littorinoidea</taxon>
        <taxon>Littorinidae</taxon>
        <taxon>Littorina</taxon>
    </lineage>
</organism>
<dbReference type="InterPro" id="IPR011990">
    <property type="entry name" value="TPR-like_helical_dom_sf"/>
</dbReference>
<evidence type="ECO:0000256" key="5">
    <source>
        <dbReference type="ARBA" id="ARBA00022771"/>
    </source>
</evidence>
<dbReference type="InterPro" id="IPR017907">
    <property type="entry name" value="Znf_RING_CS"/>
</dbReference>
<dbReference type="CDD" id="cd16513">
    <property type="entry name" value="RING-HC_LONFs_rpt1"/>
    <property type="match status" value="1"/>
</dbReference>
<evidence type="ECO:0008006" key="15">
    <source>
        <dbReference type="Google" id="ProtNLM"/>
    </source>
</evidence>
<keyword evidence="14" id="KW-1185">Reference proteome</keyword>
<dbReference type="SMART" id="SM00184">
    <property type="entry name" value="RING"/>
    <property type="match status" value="2"/>
</dbReference>
<dbReference type="PANTHER" id="PTHR23327">
    <property type="entry name" value="RING FINGER PROTEIN 127"/>
    <property type="match status" value="1"/>
</dbReference>
<evidence type="ECO:0000256" key="8">
    <source>
        <dbReference type="PROSITE-ProRule" id="PRU00175"/>
    </source>
</evidence>
<dbReference type="SMART" id="SM00464">
    <property type="entry name" value="LON"/>
    <property type="match status" value="1"/>
</dbReference>
<dbReference type="PROSITE" id="PS51787">
    <property type="entry name" value="LON_N"/>
    <property type="match status" value="1"/>
</dbReference>
<dbReference type="Gene3D" id="2.30.130.40">
    <property type="entry name" value="LON domain-like"/>
    <property type="match status" value="1"/>
</dbReference>
<dbReference type="CDD" id="cd16514">
    <property type="entry name" value="RING-HC_LONFs_rpt2"/>
    <property type="match status" value="1"/>
</dbReference>
<feature type="domain" description="RING-type" evidence="11">
    <location>
        <begin position="475"/>
        <end position="513"/>
    </location>
</feature>
<proteinExistence type="predicted"/>
<dbReference type="Pfam" id="PF13445">
    <property type="entry name" value="zf-RING_UBOX"/>
    <property type="match status" value="1"/>
</dbReference>
<evidence type="ECO:0000313" key="14">
    <source>
        <dbReference type="Proteomes" id="UP001374579"/>
    </source>
</evidence>
<dbReference type="EMBL" id="JBAMIC010000013">
    <property type="protein sequence ID" value="KAK7097346.1"/>
    <property type="molecule type" value="Genomic_DNA"/>
</dbReference>
<reference evidence="13 14" key="1">
    <citation type="submission" date="2024-02" db="EMBL/GenBank/DDBJ databases">
        <title>Chromosome-scale genome assembly of the rough periwinkle Littorina saxatilis.</title>
        <authorList>
            <person name="De Jode A."/>
            <person name="Faria R."/>
            <person name="Formenti G."/>
            <person name="Sims Y."/>
            <person name="Smith T.P."/>
            <person name="Tracey A."/>
            <person name="Wood J.M.D."/>
            <person name="Zagrodzka Z.B."/>
            <person name="Johannesson K."/>
            <person name="Butlin R.K."/>
            <person name="Leder E.H."/>
        </authorList>
    </citation>
    <scope>NUCLEOTIDE SEQUENCE [LARGE SCALE GENOMIC DNA]</scope>
    <source>
        <strain evidence="13">Snail1</strain>
        <tissue evidence="13">Muscle</tissue>
    </source>
</reference>
<dbReference type="PROSITE" id="PS00518">
    <property type="entry name" value="ZF_RING_1"/>
    <property type="match status" value="2"/>
</dbReference>
<dbReference type="Proteomes" id="UP001374579">
    <property type="component" value="Unassembled WGS sequence"/>
</dbReference>
<evidence type="ECO:0000256" key="7">
    <source>
        <dbReference type="ARBA" id="ARBA00022833"/>
    </source>
</evidence>
<comment type="subcellular location">
    <subcellularLocation>
        <location evidence="1">Cytoplasm</location>
    </subcellularLocation>
</comment>
<dbReference type="Pfam" id="PF07719">
    <property type="entry name" value="TPR_2"/>
    <property type="match status" value="1"/>
</dbReference>
<keyword evidence="3" id="KW-0479">Metal-binding</keyword>
<keyword evidence="7" id="KW-0862">Zinc</keyword>
<keyword evidence="5 8" id="KW-0863">Zinc-finger</keyword>
<dbReference type="InterPro" id="IPR013105">
    <property type="entry name" value="TPR_2"/>
</dbReference>
<dbReference type="GO" id="GO:0005737">
    <property type="term" value="C:cytoplasm"/>
    <property type="evidence" value="ECO:0007669"/>
    <property type="project" value="UniProtKB-SubCell"/>
</dbReference>
<dbReference type="PROSITE" id="PS50089">
    <property type="entry name" value="ZF_RING_2"/>
    <property type="match status" value="2"/>
</dbReference>
<evidence type="ECO:0000256" key="10">
    <source>
        <dbReference type="SAM" id="MobiDB-lite"/>
    </source>
</evidence>
<accession>A0AAN9B176</accession>
<evidence type="ECO:0000259" key="12">
    <source>
        <dbReference type="PROSITE" id="PS51787"/>
    </source>
</evidence>
<protein>
    <recommendedName>
        <fullName evidence="15">LON peptidase N-terminal domain and RING finger protein 3</fullName>
    </recommendedName>
</protein>
<dbReference type="Pfam" id="PF02190">
    <property type="entry name" value="LON_substr_bdg"/>
    <property type="match status" value="1"/>
</dbReference>
<keyword evidence="6 9" id="KW-0802">TPR repeat</keyword>
<evidence type="ECO:0000256" key="2">
    <source>
        <dbReference type="ARBA" id="ARBA00022490"/>
    </source>
</evidence>
<dbReference type="InterPro" id="IPR001841">
    <property type="entry name" value="Znf_RING"/>
</dbReference>
<dbReference type="InterPro" id="IPR003111">
    <property type="entry name" value="Lon_prtase_N"/>
</dbReference>
<dbReference type="GO" id="GO:0008270">
    <property type="term" value="F:zinc ion binding"/>
    <property type="evidence" value="ECO:0007669"/>
    <property type="project" value="UniProtKB-KW"/>
</dbReference>
<dbReference type="PANTHER" id="PTHR23327:SF42">
    <property type="entry name" value="LON PEPTIDASE N-TERMINAL DOMAIN AND RING FINGER PROTEIN C14F5.10C"/>
    <property type="match status" value="1"/>
</dbReference>
<feature type="region of interest" description="Disordered" evidence="10">
    <location>
        <begin position="378"/>
        <end position="461"/>
    </location>
</feature>
<feature type="compositionally biased region" description="Basic and acidic residues" evidence="10">
    <location>
        <begin position="447"/>
        <end position="461"/>
    </location>
</feature>
<keyword evidence="4" id="KW-0677">Repeat</keyword>
<dbReference type="InterPro" id="IPR019734">
    <property type="entry name" value="TPR_rpt"/>
</dbReference>
<name>A0AAN9B176_9CAEN</name>
<sequence>MVDLARQAFSTNNFGLAAEIYERTIKENGPQADLYLGLADSFARGGQFTKAFDAYTNAFRLGRVTPEKLKHLVTALIESLSQDSSSSGGQQNSMKKSCMFTCVLCRGLLNDPVTIKCGHTFCRKCLERDRTKTCKVCGIVHYRLKPANIRTNVVLSNLIHKWFPDSCRAAELKAEGNKFFEKRDFERAIKFYSEAISLSDADHLLFSNRSHAYNALDQYDKALEDAEKVVKMRPDWPKGFFRKGLALYGLGRYEEAVIAFLQCLALDKEVTSAKEYLSKSLHMVLSQLPPDDPKALQRQREANPSLFQALVNSNFNISTFLPHITANTFNQLKQIMNDTVEEASNFMPPSQACSGASPVLDDAKDLLKVSPYLQEPGSMLEKHRCNSVPVLKETSPPGSPESVLRQRSRSQSPDRKDLETQGSRKRSRNPSVNQPLSPTHSSPQKCLRSEAEEKSGASDKKAISEDLLSVEDLECSLCYRLFYKPVTTPCGHSFCCECLDRCMDHQTSCPMCKSSLAEYLAERRSTMTECLQAIIVNYFEKEYIDRQKIHEEEINELAKMGLDTQHEIPVFVCTLGFPSVPCPLHIFEPRYRLMIRQCMESGTRQFGMCACLSDNEENFSDYGCMLEVRDVHFFADGRSLVDTVGGRRFRVLGRSKRDGYNTAKVEFLSDDPVDQAVLPELQQLQHDIYADMKKWLDRLPAVHKARISQHFGTIPTMDPNPSTNPNGPHWAWWCIAVLPIDTRVQLALLAMGSFKERLEAMKKVLQYLGKRHS</sequence>
<dbReference type="FunFam" id="1.25.40.10:FF:000020">
    <property type="entry name" value="Stress-induced phosphoprotein 1"/>
    <property type="match status" value="1"/>
</dbReference>
<dbReference type="Pfam" id="PF13181">
    <property type="entry name" value="TPR_8"/>
    <property type="match status" value="1"/>
</dbReference>
<dbReference type="SUPFAM" id="SSF48452">
    <property type="entry name" value="TPR-like"/>
    <property type="match status" value="2"/>
</dbReference>